<comment type="subunit">
    <text evidence="9">The complex comprises the extracytoplasmic solute receptor protein and the two transmembrane proteins.</text>
</comment>
<keyword evidence="4 9" id="KW-0997">Cell inner membrane</keyword>
<comment type="function">
    <text evidence="9">Part of the tripartite ATP-independent periplasmic (TRAP) transport system.</text>
</comment>
<feature type="domain" description="Tripartite ATP-independent periplasmic transporters DctQ component" evidence="10">
    <location>
        <begin position="39"/>
        <end position="170"/>
    </location>
</feature>
<dbReference type="GO" id="GO:0022857">
    <property type="term" value="F:transmembrane transporter activity"/>
    <property type="evidence" value="ECO:0007669"/>
    <property type="project" value="UniProtKB-UniRule"/>
</dbReference>
<comment type="similarity">
    <text evidence="8 9">Belongs to the TRAP transporter small permease family.</text>
</comment>
<reference evidence="12" key="1">
    <citation type="submission" date="2014-02" db="EMBL/GenBank/DDBJ databases">
        <authorList>
            <person name="Gan H."/>
        </authorList>
    </citation>
    <scope>NUCLEOTIDE SEQUENCE [LARGE SCALE GENOMIC DNA]</scope>
    <source>
        <strain evidence="12">S1</strain>
    </source>
</reference>
<dbReference type="GO" id="GO:0005886">
    <property type="term" value="C:plasma membrane"/>
    <property type="evidence" value="ECO:0007669"/>
    <property type="project" value="UniProtKB-SubCell"/>
</dbReference>
<dbReference type="AlphaFoldDB" id="A0A1L1PSC4"/>
<keyword evidence="3" id="KW-1003">Cell membrane</keyword>
<proteinExistence type="inferred from homology"/>
<feature type="transmembrane region" description="Helical" evidence="9">
    <location>
        <begin position="146"/>
        <end position="166"/>
    </location>
</feature>
<comment type="subcellular location">
    <subcellularLocation>
        <location evidence="1 9">Cell inner membrane</location>
        <topology evidence="1 9">Multi-pass membrane protein</topology>
    </subcellularLocation>
</comment>
<accession>A0A1L1PSC4</accession>
<dbReference type="GO" id="GO:0015740">
    <property type="term" value="P:C4-dicarboxylate transport"/>
    <property type="evidence" value="ECO:0007669"/>
    <property type="project" value="TreeGrafter"/>
</dbReference>
<feature type="transmembrane region" description="Helical" evidence="9">
    <location>
        <begin position="105"/>
        <end position="126"/>
    </location>
</feature>
<name>A0A1L1PSC4_HYDIT</name>
<evidence type="ECO:0000256" key="7">
    <source>
        <dbReference type="ARBA" id="ARBA00023136"/>
    </source>
</evidence>
<dbReference type="Pfam" id="PF04290">
    <property type="entry name" value="DctQ"/>
    <property type="match status" value="1"/>
</dbReference>
<gene>
    <name evidence="11" type="ORF">BN948_02678</name>
</gene>
<sequence>MLDNRPSQFLSQKGIRMIAFVYRLSQWAAIIGGLALVALTLMIVASVSGRAMLNLGLGPVPGDFELVEVGTAIAVFFFLPWTYLKGGHATVDLLYMHLPTWAQKGIVLVSDVVMLIVWLMLTWKLYEGMVEKKEYFETTFILQMPIWWAYAACLVGAVIGCLAYIAKTATMFGLGKEPEGWTTEAGAH</sequence>
<evidence type="ECO:0000256" key="1">
    <source>
        <dbReference type="ARBA" id="ARBA00004429"/>
    </source>
</evidence>
<evidence type="ECO:0000256" key="9">
    <source>
        <dbReference type="RuleBase" id="RU369079"/>
    </source>
</evidence>
<keyword evidence="6 9" id="KW-1133">Transmembrane helix</keyword>
<evidence type="ECO:0000256" key="5">
    <source>
        <dbReference type="ARBA" id="ARBA00022692"/>
    </source>
</evidence>
<organism evidence="11 12">
    <name type="scientific">Hydrogenophaga intermedia</name>
    <dbReference type="NCBI Taxonomy" id="65786"/>
    <lineage>
        <taxon>Bacteria</taxon>
        <taxon>Pseudomonadati</taxon>
        <taxon>Pseudomonadota</taxon>
        <taxon>Betaproteobacteria</taxon>
        <taxon>Burkholderiales</taxon>
        <taxon>Comamonadaceae</taxon>
        <taxon>Hydrogenophaga</taxon>
    </lineage>
</organism>
<dbReference type="PANTHER" id="PTHR35011:SF2">
    <property type="entry name" value="2,3-DIKETO-L-GULONATE TRAP TRANSPORTER SMALL PERMEASE PROTEIN YIAM"/>
    <property type="match status" value="1"/>
</dbReference>
<feature type="transmembrane region" description="Helical" evidence="9">
    <location>
        <begin position="66"/>
        <end position="84"/>
    </location>
</feature>
<keyword evidence="7 9" id="KW-0472">Membrane</keyword>
<feature type="transmembrane region" description="Helical" evidence="9">
    <location>
        <begin position="20"/>
        <end position="46"/>
    </location>
</feature>
<dbReference type="PANTHER" id="PTHR35011">
    <property type="entry name" value="2,3-DIKETO-L-GULONATE TRAP TRANSPORTER SMALL PERMEASE PROTEIN YIAM"/>
    <property type="match status" value="1"/>
</dbReference>
<keyword evidence="12" id="KW-1185">Reference proteome</keyword>
<keyword evidence="5 9" id="KW-0812">Transmembrane</keyword>
<evidence type="ECO:0000313" key="11">
    <source>
        <dbReference type="EMBL" id="CDN88245.1"/>
    </source>
</evidence>
<evidence type="ECO:0000259" key="10">
    <source>
        <dbReference type="Pfam" id="PF04290"/>
    </source>
</evidence>
<evidence type="ECO:0000256" key="3">
    <source>
        <dbReference type="ARBA" id="ARBA00022475"/>
    </source>
</evidence>
<dbReference type="InterPro" id="IPR055348">
    <property type="entry name" value="DctQ"/>
</dbReference>
<protein>
    <recommendedName>
        <fullName evidence="9">TRAP transporter small permease protein</fullName>
    </recommendedName>
</protein>
<dbReference type="EMBL" id="CCAE010000020">
    <property type="protein sequence ID" value="CDN88245.1"/>
    <property type="molecule type" value="Genomic_DNA"/>
</dbReference>
<evidence type="ECO:0000256" key="2">
    <source>
        <dbReference type="ARBA" id="ARBA00022448"/>
    </source>
</evidence>
<dbReference type="InterPro" id="IPR007387">
    <property type="entry name" value="TRAP_DctQ"/>
</dbReference>
<evidence type="ECO:0000313" key="12">
    <source>
        <dbReference type="Proteomes" id="UP000028878"/>
    </source>
</evidence>
<evidence type="ECO:0000256" key="4">
    <source>
        <dbReference type="ARBA" id="ARBA00022519"/>
    </source>
</evidence>
<reference evidence="12" key="2">
    <citation type="submission" date="2014-11" db="EMBL/GenBank/DDBJ databases">
        <title>Draft genome sequence of Hydrogenophaga intermedia S1.</title>
        <authorList>
            <person name="Gan H.M."/>
            <person name="Chew T.H."/>
            <person name="Stolz A."/>
        </authorList>
    </citation>
    <scope>NUCLEOTIDE SEQUENCE [LARGE SCALE GENOMIC DNA]</scope>
    <source>
        <strain evidence="12">S1</strain>
    </source>
</reference>
<evidence type="ECO:0000256" key="6">
    <source>
        <dbReference type="ARBA" id="ARBA00022989"/>
    </source>
</evidence>
<keyword evidence="2 9" id="KW-0813">Transport</keyword>
<evidence type="ECO:0000256" key="8">
    <source>
        <dbReference type="ARBA" id="ARBA00038436"/>
    </source>
</evidence>
<dbReference type="Proteomes" id="UP000028878">
    <property type="component" value="Unassembled WGS sequence"/>
</dbReference>